<dbReference type="GO" id="GO:1990904">
    <property type="term" value="C:ribonucleoprotein complex"/>
    <property type="evidence" value="ECO:0007669"/>
    <property type="project" value="UniProtKB-KW"/>
</dbReference>
<dbReference type="SMART" id="SM00978">
    <property type="entry name" value="Tim44"/>
    <property type="match status" value="1"/>
</dbReference>
<gene>
    <name evidence="8" type="ORF">sL5_01770</name>
</gene>
<dbReference type="PANTHER" id="PTHR28554">
    <property type="entry name" value="39S RIBOSOMAL PROTEIN L45, MITOCHONDRIAL"/>
    <property type="match status" value="1"/>
</dbReference>
<dbReference type="InterPro" id="IPR032710">
    <property type="entry name" value="NTF2-like_dom_sf"/>
</dbReference>
<evidence type="ECO:0000256" key="6">
    <source>
        <dbReference type="ARBA" id="ARBA00043031"/>
    </source>
</evidence>
<dbReference type="NCBIfam" id="NF033779">
    <property type="entry name" value="Tim44_TimA_adap"/>
    <property type="match status" value="1"/>
</dbReference>
<evidence type="ECO:0000313" key="9">
    <source>
        <dbReference type="Proteomes" id="UP000637906"/>
    </source>
</evidence>
<proteinExistence type="inferred from homology"/>
<dbReference type="PIRSF" id="PIRSF031890">
    <property type="entry name" value="UCP031890_transporter_Tim44"/>
    <property type="match status" value="1"/>
</dbReference>
<evidence type="ECO:0000256" key="4">
    <source>
        <dbReference type="ARBA" id="ARBA00038073"/>
    </source>
</evidence>
<reference evidence="8 9" key="1">
    <citation type="journal article" date="2021" name="Microb. Ecol.">
        <title>Candidatus Mesenet longicola: Novel Endosymbionts of Brontispa longissima that Induce Cytoplasmic Incompatibility.</title>
        <authorList>
            <person name="Takano S."/>
            <person name="Gotoh Y."/>
            <person name="Hayashi T."/>
        </authorList>
    </citation>
    <scope>NUCLEOTIDE SEQUENCE [LARGE SCALE GENOMIC DNA]</scope>
    <source>
        <strain evidence="8">L5</strain>
    </source>
</reference>
<evidence type="ECO:0000256" key="1">
    <source>
        <dbReference type="ARBA" id="ARBA00022946"/>
    </source>
</evidence>
<comment type="similarity">
    <text evidence="4">Belongs to the mitochondrion-specific ribosomal protein mL45 family.</text>
</comment>
<keyword evidence="1" id="KW-0809">Transit peptide</keyword>
<evidence type="ECO:0000256" key="5">
    <source>
        <dbReference type="ARBA" id="ARBA00039448"/>
    </source>
</evidence>
<evidence type="ECO:0000313" key="8">
    <source>
        <dbReference type="EMBL" id="GHM59184.1"/>
    </source>
</evidence>
<dbReference type="InterPro" id="IPR007379">
    <property type="entry name" value="Tim44-like_dom"/>
</dbReference>
<keyword evidence="3" id="KW-0687">Ribonucleoprotein</keyword>
<keyword evidence="9" id="KW-1185">Reference proteome</keyword>
<dbReference type="EMBL" id="BNGU01000004">
    <property type="protein sequence ID" value="GHM59184.1"/>
    <property type="molecule type" value="Genomic_DNA"/>
</dbReference>
<dbReference type="Pfam" id="PF04280">
    <property type="entry name" value="Tim44"/>
    <property type="match status" value="1"/>
</dbReference>
<dbReference type="InterPro" id="IPR051975">
    <property type="entry name" value="mtLSU_mL45"/>
</dbReference>
<protein>
    <recommendedName>
        <fullName evidence="5">Large ribosomal subunit protein mL45</fullName>
    </recommendedName>
    <alternativeName>
        <fullName evidence="6">39S ribosomal protein L45, mitochondrial</fullName>
    </alternativeName>
</protein>
<keyword evidence="2" id="KW-0689">Ribosomal protein</keyword>
<comment type="caution">
    <text evidence="8">The sequence shown here is derived from an EMBL/GenBank/DDBJ whole genome shotgun (WGS) entry which is preliminary data.</text>
</comment>
<dbReference type="SUPFAM" id="SSF54427">
    <property type="entry name" value="NTF2-like"/>
    <property type="match status" value="1"/>
</dbReference>
<evidence type="ECO:0000256" key="2">
    <source>
        <dbReference type="ARBA" id="ARBA00022980"/>
    </source>
</evidence>
<organism evidence="8 9">
    <name type="scientific">Candidatus Mesenet longicola</name>
    <dbReference type="NCBI Taxonomy" id="1892558"/>
    <lineage>
        <taxon>Bacteria</taxon>
        <taxon>Pseudomonadati</taxon>
        <taxon>Pseudomonadota</taxon>
        <taxon>Alphaproteobacteria</taxon>
        <taxon>Rickettsiales</taxon>
        <taxon>Anaplasmataceae</taxon>
        <taxon>Candidatus Mesenet</taxon>
    </lineage>
</organism>
<dbReference type="GO" id="GO:0005840">
    <property type="term" value="C:ribosome"/>
    <property type="evidence" value="ECO:0007669"/>
    <property type="project" value="UniProtKB-KW"/>
</dbReference>
<feature type="domain" description="Tim44-like" evidence="7">
    <location>
        <begin position="66"/>
        <end position="212"/>
    </location>
</feature>
<dbReference type="Gene3D" id="3.10.450.240">
    <property type="match status" value="1"/>
</dbReference>
<sequence length="215" mass="24505">MIELAVYALIAVFIFSRLYHSLGKAPILGFKNQPSNVIDNRVKIEDEENKDENITDYIDQNNDDLIKAGIAAIKSKDKNFSVKSFMRGASAVFDFIIKAFNIGNLEQLKYLLDSNLYSLFEQEIKKHQELSEIHESTIVSIKSQKIVEIKLVKNTAFIAVNFLSEQINYAKNQSDELISGSISKINKVEDTWQFKKNITSSKPKWLLTSINYSIS</sequence>
<name>A0A8J3HNL7_9RICK</name>
<evidence type="ECO:0000259" key="7">
    <source>
        <dbReference type="SMART" id="SM00978"/>
    </source>
</evidence>
<dbReference type="Proteomes" id="UP000637906">
    <property type="component" value="Unassembled WGS sequence"/>
</dbReference>
<dbReference type="PANTHER" id="PTHR28554:SF1">
    <property type="entry name" value="LARGE RIBOSOMAL SUBUNIT PROTEIN ML45"/>
    <property type="match status" value="1"/>
</dbReference>
<evidence type="ECO:0000256" key="3">
    <source>
        <dbReference type="ARBA" id="ARBA00023274"/>
    </source>
</evidence>
<dbReference type="InterPro" id="IPR016985">
    <property type="entry name" value="UCP031890_Tim44-rel"/>
</dbReference>
<dbReference type="AlphaFoldDB" id="A0A8J3HNL7"/>
<accession>A0A8J3HNL7</accession>